<sequence>MTFTLCALSFTELIWVHSMRYLLLLFTATVLLAALYLAGLYAFTPYATMRAELEAANQQGWAAIAPLALPRLAHTATRYAVLRGTIGLALVGAIGGLVALGRQRIRREARYLGRDIRLVALALNCFWHRLGRGEQWTAGIVLLLILGVRCWFQTHSAFNPDEAVSCDYFVWPGARVTASFYTLPNNHILYNLIGGTLLRLAPANANPELLLRLPSLLLGFVGMGIAYAMLARLISFRVATFSLGFMELAPETIVYSIGARGYGLQMACVYALFLAVLVLRRGPALHRLAWTVAVAASVAGFYLIPTFIYPFLGLGFGLLAGVVGQPHGKRRAAHGLVGGGAILLVTGLLYLPVGLLSGWSALLANPYVERLTATHFWTYFGPYYLWGTVGVLLGSQLVMVPALLLLISGGLWLIRRWAPAAWWPVAALAWTTTLTPLPLMILQQVFAPPRTLHYVVFFVLLLAILLFEAAVRHVRLTGRLAWLGLGLLLTAYAGYRVPRQADTLVVDRAFRNQALHVDHWLRAQRPRRILTGLNGYNLYLRHLAIVRRQPLLPVRLVGENPATFPSDYFMLMRGRTLPAWVRPSAVLAYEYDQLLIYSPATFADKQGLKTAPGQ</sequence>
<feature type="transmembrane region" description="Helical" evidence="1">
    <location>
        <begin position="209"/>
        <end position="233"/>
    </location>
</feature>
<feature type="transmembrane region" description="Helical" evidence="1">
    <location>
        <begin position="421"/>
        <end position="446"/>
    </location>
</feature>
<evidence type="ECO:0008006" key="4">
    <source>
        <dbReference type="Google" id="ProtNLM"/>
    </source>
</evidence>
<gene>
    <name evidence="2" type="ORF">GCM10011495_25020</name>
</gene>
<evidence type="ECO:0000256" key="1">
    <source>
        <dbReference type="SAM" id="Phobius"/>
    </source>
</evidence>
<evidence type="ECO:0000313" key="2">
    <source>
        <dbReference type="EMBL" id="GGH87041.1"/>
    </source>
</evidence>
<comment type="caution">
    <text evidence="2">The sequence shown here is derived from an EMBL/GenBank/DDBJ whole genome shotgun (WGS) entry which is preliminary data.</text>
</comment>
<organism evidence="2 3">
    <name type="scientific">Hymenobacter frigidus</name>
    <dbReference type="NCBI Taxonomy" id="1524095"/>
    <lineage>
        <taxon>Bacteria</taxon>
        <taxon>Pseudomonadati</taxon>
        <taxon>Bacteroidota</taxon>
        <taxon>Cytophagia</taxon>
        <taxon>Cytophagales</taxon>
        <taxon>Hymenobacteraceae</taxon>
        <taxon>Hymenobacter</taxon>
    </lineage>
</organism>
<keyword evidence="1" id="KW-0812">Transmembrane</keyword>
<feature type="transmembrane region" description="Helical" evidence="1">
    <location>
        <begin position="383"/>
        <end position="414"/>
    </location>
</feature>
<evidence type="ECO:0000313" key="3">
    <source>
        <dbReference type="Proteomes" id="UP000637774"/>
    </source>
</evidence>
<feature type="transmembrane region" description="Helical" evidence="1">
    <location>
        <begin position="336"/>
        <end position="363"/>
    </location>
</feature>
<feature type="transmembrane region" description="Helical" evidence="1">
    <location>
        <begin position="253"/>
        <end position="277"/>
    </location>
</feature>
<proteinExistence type="predicted"/>
<dbReference type="Proteomes" id="UP000637774">
    <property type="component" value="Unassembled WGS sequence"/>
</dbReference>
<keyword evidence="1" id="KW-0472">Membrane</keyword>
<feature type="transmembrane region" description="Helical" evidence="1">
    <location>
        <begin position="307"/>
        <end position="324"/>
    </location>
</feature>
<accession>A0ABQ2A8U5</accession>
<dbReference type="EMBL" id="BMGY01000023">
    <property type="protein sequence ID" value="GGH87041.1"/>
    <property type="molecule type" value="Genomic_DNA"/>
</dbReference>
<feature type="transmembrane region" description="Helical" evidence="1">
    <location>
        <begin position="452"/>
        <end position="471"/>
    </location>
</feature>
<keyword evidence="3" id="KW-1185">Reference proteome</keyword>
<name>A0ABQ2A8U5_9BACT</name>
<protein>
    <recommendedName>
        <fullName evidence="4">Glycosyltransferase RgtA/B/C/D-like domain-containing protein</fullName>
    </recommendedName>
</protein>
<feature type="transmembrane region" description="Helical" evidence="1">
    <location>
        <begin position="478"/>
        <end position="495"/>
    </location>
</feature>
<feature type="transmembrane region" description="Helical" evidence="1">
    <location>
        <begin position="136"/>
        <end position="152"/>
    </location>
</feature>
<feature type="transmembrane region" description="Helical" evidence="1">
    <location>
        <begin position="21"/>
        <end position="43"/>
    </location>
</feature>
<feature type="transmembrane region" description="Helical" evidence="1">
    <location>
        <begin position="80"/>
        <end position="100"/>
    </location>
</feature>
<keyword evidence="1" id="KW-1133">Transmembrane helix</keyword>
<reference evidence="3" key="1">
    <citation type="journal article" date="2019" name="Int. J. Syst. Evol. Microbiol.">
        <title>The Global Catalogue of Microorganisms (GCM) 10K type strain sequencing project: providing services to taxonomists for standard genome sequencing and annotation.</title>
        <authorList>
            <consortium name="The Broad Institute Genomics Platform"/>
            <consortium name="The Broad Institute Genome Sequencing Center for Infectious Disease"/>
            <person name="Wu L."/>
            <person name="Ma J."/>
        </authorList>
    </citation>
    <scope>NUCLEOTIDE SEQUENCE [LARGE SCALE GENOMIC DNA]</scope>
    <source>
        <strain evidence="3">CGMCC 1.14966</strain>
    </source>
</reference>